<dbReference type="PANTHER" id="PTHR10815">
    <property type="entry name" value="METHYLATED-DNA--PROTEIN-CYSTEINE METHYLTRANSFERASE"/>
    <property type="match status" value="1"/>
</dbReference>
<keyword evidence="3 9" id="KW-0963">Cytoplasm</keyword>
<evidence type="ECO:0000313" key="12">
    <source>
        <dbReference type="EMBL" id="AWV99958.1"/>
    </source>
</evidence>
<evidence type="ECO:0000256" key="4">
    <source>
        <dbReference type="ARBA" id="ARBA00022603"/>
    </source>
</evidence>
<evidence type="ECO:0000256" key="5">
    <source>
        <dbReference type="ARBA" id="ARBA00022679"/>
    </source>
</evidence>
<dbReference type="CDD" id="cd06445">
    <property type="entry name" value="ATase"/>
    <property type="match status" value="1"/>
</dbReference>
<dbReference type="HAMAP" id="MF_00772">
    <property type="entry name" value="OGT"/>
    <property type="match status" value="1"/>
</dbReference>
<evidence type="ECO:0000256" key="3">
    <source>
        <dbReference type="ARBA" id="ARBA00022490"/>
    </source>
</evidence>
<dbReference type="EMBL" id="CP029480">
    <property type="protein sequence ID" value="AWV99958.1"/>
    <property type="molecule type" value="Genomic_DNA"/>
</dbReference>
<dbReference type="OrthoDB" id="9802228at2"/>
<dbReference type="RefSeq" id="WP_111373326.1">
    <property type="nucleotide sequence ID" value="NZ_CP029480.1"/>
</dbReference>
<accession>A0A2Z4GG34</accession>
<evidence type="ECO:0000313" key="13">
    <source>
        <dbReference type="Proteomes" id="UP000249873"/>
    </source>
</evidence>
<sequence length="162" mass="18076">MSKTFTSYLESPIGSIELITSEDAVLSAEFKDESQSSDQHLPEIAIQLQKQLKDYFEGNLLEFNLKLNPQGTDFQKRVWQELTNIPFGKNTSYMDMAVKLGDPKVIRAAAAANGKNPISIIIPCHRVIGKDGSLTGYAGGLHRKKWLLDHENRLANGVLELF</sequence>
<dbReference type="AlphaFoldDB" id="A0A2Z4GG34"/>
<dbReference type="Gene3D" id="1.10.10.10">
    <property type="entry name" value="Winged helix-like DNA-binding domain superfamily/Winged helix DNA-binding domain"/>
    <property type="match status" value="1"/>
</dbReference>
<dbReference type="Pfam" id="PF01035">
    <property type="entry name" value="DNA_binding_1"/>
    <property type="match status" value="1"/>
</dbReference>
<dbReference type="Proteomes" id="UP000249873">
    <property type="component" value="Chromosome"/>
</dbReference>
<comment type="subcellular location">
    <subcellularLocation>
        <location evidence="9">Cytoplasm</location>
    </subcellularLocation>
</comment>
<feature type="domain" description="Methylguanine DNA methyltransferase ribonuclease-like" evidence="11">
    <location>
        <begin position="7"/>
        <end position="68"/>
    </location>
</feature>
<evidence type="ECO:0000259" key="11">
    <source>
        <dbReference type="Pfam" id="PF02870"/>
    </source>
</evidence>
<comment type="catalytic activity">
    <reaction evidence="8 9">
        <text>a 6-O-methyl-2'-deoxyguanosine in DNA + L-cysteinyl-[protein] = S-methyl-L-cysteinyl-[protein] + a 2'-deoxyguanosine in DNA</text>
        <dbReference type="Rhea" id="RHEA:24000"/>
        <dbReference type="Rhea" id="RHEA-COMP:10131"/>
        <dbReference type="Rhea" id="RHEA-COMP:10132"/>
        <dbReference type="Rhea" id="RHEA-COMP:11367"/>
        <dbReference type="Rhea" id="RHEA-COMP:11368"/>
        <dbReference type="ChEBI" id="CHEBI:29950"/>
        <dbReference type="ChEBI" id="CHEBI:82612"/>
        <dbReference type="ChEBI" id="CHEBI:85445"/>
        <dbReference type="ChEBI" id="CHEBI:85448"/>
        <dbReference type="EC" id="2.1.1.63"/>
    </reaction>
</comment>
<dbReference type="FunFam" id="1.10.10.10:FF:000214">
    <property type="entry name" value="Methylated-DNA--protein-cysteine methyltransferase"/>
    <property type="match status" value="1"/>
</dbReference>
<evidence type="ECO:0000256" key="6">
    <source>
        <dbReference type="ARBA" id="ARBA00022763"/>
    </source>
</evidence>
<evidence type="ECO:0000256" key="2">
    <source>
        <dbReference type="ARBA" id="ARBA00008711"/>
    </source>
</evidence>
<dbReference type="GO" id="GO:0032259">
    <property type="term" value="P:methylation"/>
    <property type="evidence" value="ECO:0007669"/>
    <property type="project" value="UniProtKB-KW"/>
</dbReference>
<name>A0A2Z4GG34_9BACT</name>
<dbReference type="NCBIfam" id="TIGR00589">
    <property type="entry name" value="ogt"/>
    <property type="match status" value="1"/>
</dbReference>
<dbReference type="InterPro" id="IPR001497">
    <property type="entry name" value="MethylDNA_cys_MeTrfase_AS"/>
</dbReference>
<dbReference type="GO" id="GO:0005737">
    <property type="term" value="C:cytoplasm"/>
    <property type="evidence" value="ECO:0007669"/>
    <property type="project" value="UniProtKB-SubCell"/>
</dbReference>
<dbReference type="Gene3D" id="3.30.160.70">
    <property type="entry name" value="Methylated DNA-protein cysteine methyltransferase domain"/>
    <property type="match status" value="1"/>
</dbReference>
<reference evidence="12 13" key="1">
    <citation type="submission" date="2018-05" db="EMBL/GenBank/DDBJ databases">
        <title>Complete genome sequence of Arcticibacterium luteifluviistationis SM1504T, a cytophagaceae bacterium isolated from Arctic surface seawater.</title>
        <authorList>
            <person name="Li Y."/>
            <person name="Qin Q.-L."/>
        </authorList>
    </citation>
    <scope>NUCLEOTIDE SEQUENCE [LARGE SCALE GENOMIC DNA]</scope>
    <source>
        <strain evidence="12 13">SM1504</strain>
    </source>
</reference>
<proteinExistence type="inferred from homology"/>
<keyword evidence="7 9" id="KW-0234">DNA repair</keyword>
<feature type="domain" description="Methylated-DNA-[protein]-cysteine S-methyltransferase DNA binding" evidence="10">
    <location>
        <begin position="73"/>
        <end position="152"/>
    </location>
</feature>
<protein>
    <recommendedName>
        <fullName evidence="9">Methylated-DNA--protein-cysteine methyltransferase</fullName>
        <ecNumber evidence="9">2.1.1.63</ecNumber>
    </recommendedName>
    <alternativeName>
        <fullName evidence="9">6-O-methylguanine-DNA methyltransferase</fullName>
        <shortName evidence="9">MGMT</shortName>
    </alternativeName>
    <alternativeName>
        <fullName evidence="9">O-6-methylguanine-DNA-alkyltransferase</fullName>
    </alternativeName>
</protein>
<comment type="miscellaneous">
    <text evidence="9">This enzyme catalyzes only one turnover and therefore is not strictly catalytic. According to one definition, an enzyme is a biocatalyst that acts repeatedly and over many reaction cycles.</text>
</comment>
<dbReference type="GO" id="GO:0003908">
    <property type="term" value="F:methylated-DNA-[protein]-cysteine S-methyltransferase activity"/>
    <property type="evidence" value="ECO:0007669"/>
    <property type="project" value="UniProtKB-UniRule"/>
</dbReference>
<dbReference type="SUPFAM" id="SSF53155">
    <property type="entry name" value="Methylated DNA-protein cysteine methyltransferase domain"/>
    <property type="match status" value="1"/>
</dbReference>
<comment type="similarity">
    <text evidence="2 9">Belongs to the MGMT family.</text>
</comment>
<keyword evidence="13" id="KW-1185">Reference proteome</keyword>
<dbReference type="EC" id="2.1.1.63" evidence="9"/>
<dbReference type="KEGG" id="als:DJ013_17990"/>
<keyword evidence="6 9" id="KW-0227">DNA damage</keyword>
<dbReference type="InterPro" id="IPR036631">
    <property type="entry name" value="MGMT_N_sf"/>
</dbReference>
<dbReference type="PANTHER" id="PTHR10815:SF13">
    <property type="entry name" value="METHYLATED-DNA--PROTEIN-CYSTEINE METHYLTRANSFERASE"/>
    <property type="match status" value="1"/>
</dbReference>
<dbReference type="Pfam" id="PF02870">
    <property type="entry name" value="Methyltransf_1N"/>
    <property type="match status" value="1"/>
</dbReference>
<dbReference type="GO" id="GO:0006307">
    <property type="term" value="P:DNA alkylation repair"/>
    <property type="evidence" value="ECO:0007669"/>
    <property type="project" value="UniProtKB-UniRule"/>
</dbReference>
<dbReference type="PROSITE" id="PS00374">
    <property type="entry name" value="MGMT"/>
    <property type="match status" value="1"/>
</dbReference>
<evidence type="ECO:0000256" key="7">
    <source>
        <dbReference type="ARBA" id="ARBA00023204"/>
    </source>
</evidence>
<dbReference type="InterPro" id="IPR036388">
    <property type="entry name" value="WH-like_DNA-bd_sf"/>
</dbReference>
<dbReference type="InterPro" id="IPR014048">
    <property type="entry name" value="MethylDNA_cys_MeTrfase_DNA-bd"/>
</dbReference>
<evidence type="ECO:0000259" key="10">
    <source>
        <dbReference type="Pfam" id="PF01035"/>
    </source>
</evidence>
<comment type="catalytic activity">
    <reaction evidence="1 9">
        <text>a 4-O-methyl-thymidine in DNA + L-cysteinyl-[protein] = a thymidine in DNA + S-methyl-L-cysteinyl-[protein]</text>
        <dbReference type="Rhea" id="RHEA:53428"/>
        <dbReference type="Rhea" id="RHEA-COMP:10131"/>
        <dbReference type="Rhea" id="RHEA-COMP:10132"/>
        <dbReference type="Rhea" id="RHEA-COMP:13555"/>
        <dbReference type="Rhea" id="RHEA-COMP:13556"/>
        <dbReference type="ChEBI" id="CHEBI:29950"/>
        <dbReference type="ChEBI" id="CHEBI:82612"/>
        <dbReference type="ChEBI" id="CHEBI:137386"/>
        <dbReference type="ChEBI" id="CHEBI:137387"/>
        <dbReference type="EC" id="2.1.1.63"/>
    </reaction>
</comment>
<dbReference type="InterPro" id="IPR036217">
    <property type="entry name" value="MethylDNA_cys_MeTrfase_DNAb"/>
</dbReference>
<comment type="function">
    <text evidence="9">Involved in the cellular defense against the biological effects of O6-methylguanine (O6-MeG) and O4-methylthymine (O4-MeT) in DNA. Repairs the methylated nucleobase in DNA by stoichiometrically transferring the methyl group to a cysteine residue in the enzyme. This is a suicide reaction: the enzyme is irreversibly inactivated.</text>
</comment>
<dbReference type="SUPFAM" id="SSF46767">
    <property type="entry name" value="Methylated DNA-protein cysteine methyltransferase, C-terminal domain"/>
    <property type="match status" value="1"/>
</dbReference>
<evidence type="ECO:0000256" key="1">
    <source>
        <dbReference type="ARBA" id="ARBA00001286"/>
    </source>
</evidence>
<evidence type="ECO:0000256" key="9">
    <source>
        <dbReference type="HAMAP-Rule" id="MF_00772"/>
    </source>
</evidence>
<gene>
    <name evidence="12" type="ORF">DJ013_17990</name>
</gene>
<keyword evidence="5 9" id="KW-0808">Transferase</keyword>
<organism evidence="12 13">
    <name type="scientific">Arcticibacterium luteifluviistationis</name>
    <dbReference type="NCBI Taxonomy" id="1784714"/>
    <lineage>
        <taxon>Bacteria</taxon>
        <taxon>Pseudomonadati</taxon>
        <taxon>Bacteroidota</taxon>
        <taxon>Cytophagia</taxon>
        <taxon>Cytophagales</taxon>
        <taxon>Leadbetterellaceae</taxon>
        <taxon>Arcticibacterium</taxon>
    </lineage>
</organism>
<keyword evidence="4 9" id="KW-0489">Methyltransferase</keyword>
<dbReference type="InterPro" id="IPR023546">
    <property type="entry name" value="MGMT"/>
</dbReference>
<dbReference type="InterPro" id="IPR008332">
    <property type="entry name" value="MethylG_MeTrfase_N"/>
</dbReference>
<evidence type="ECO:0000256" key="8">
    <source>
        <dbReference type="ARBA" id="ARBA00049348"/>
    </source>
</evidence>
<feature type="active site" description="Nucleophile; methyl group acceptor" evidence="9">
    <location>
        <position position="124"/>
    </location>
</feature>